<dbReference type="PANTHER" id="PTHR11889:SF31">
    <property type="entry name" value="PROTEIN HEDGEHOG"/>
    <property type="match status" value="1"/>
</dbReference>
<dbReference type="Gene3D" id="2.170.16.10">
    <property type="entry name" value="Hedgehog/Intein (Hint) domain"/>
    <property type="match status" value="1"/>
</dbReference>
<dbReference type="Pfam" id="PF01079">
    <property type="entry name" value="Hint"/>
    <property type="match status" value="1"/>
</dbReference>
<dbReference type="GO" id="GO:0016540">
    <property type="term" value="P:protein autoprocessing"/>
    <property type="evidence" value="ECO:0007669"/>
    <property type="project" value="InterPro"/>
</dbReference>
<protein>
    <submittedName>
        <fullName evidence="2">6779_t:CDS:1</fullName>
    </submittedName>
</protein>
<proteinExistence type="predicted"/>
<dbReference type="CDD" id="cd00081">
    <property type="entry name" value="Hint"/>
    <property type="match status" value="1"/>
</dbReference>
<feature type="domain" description="Hedgehog protein Hint" evidence="1">
    <location>
        <begin position="70"/>
        <end position="258"/>
    </location>
</feature>
<dbReference type="SUPFAM" id="SSF51294">
    <property type="entry name" value="Hedgehog/intein (Hint) domain"/>
    <property type="match status" value="1"/>
</dbReference>
<accession>A0A9N9H4Q2</accession>
<dbReference type="InterPro" id="IPR050387">
    <property type="entry name" value="Hedgehog_Signaling"/>
</dbReference>
<organism evidence="2 3">
    <name type="scientific">Cetraspora pellucida</name>
    <dbReference type="NCBI Taxonomy" id="1433469"/>
    <lineage>
        <taxon>Eukaryota</taxon>
        <taxon>Fungi</taxon>
        <taxon>Fungi incertae sedis</taxon>
        <taxon>Mucoromycota</taxon>
        <taxon>Glomeromycotina</taxon>
        <taxon>Glomeromycetes</taxon>
        <taxon>Diversisporales</taxon>
        <taxon>Gigasporaceae</taxon>
        <taxon>Cetraspora</taxon>
    </lineage>
</organism>
<evidence type="ECO:0000259" key="1">
    <source>
        <dbReference type="Pfam" id="PF01079"/>
    </source>
</evidence>
<gene>
    <name evidence="2" type="ORF">CPELLU_LOCUS9678</name>
</gene>
<dbReference type="InterPro" id="IPR036844">
    <property type="entry name" value="Hint_dom_sf"/>
</dbReference>
<dbReference type="InterPro" id="IPR001767">
    <property type="entry name" value="Hedgehog_Hint"/>
</dbReference>
<evidence type="ECO:0000313" key="2">
    <source>
        <dbReference type="EMBL" id="CAG8658317.1"/>
    </source>
</evidence>
<evidence type="ECO:0000313" key="3">
    <source>
        <dbReference type="Proteomes" id="UP000789759"/>
    </source>
</evidence>
<comment type="caution">
    <text evidence="2">The sequence shown here is derived from an EMBL/GenBank/DDBJ whole genome shotgun (WGS) entry which is preliminary data.</text>
</comment>
<dbReference type="AlphaFoldDB" id="A0A9N9H4Q2"/>
<keyword evidence="3" id="KW-1185">Reference proteome</keyword>
<sequence>MYTVKESDITKYPEFSPCDEKIPAVPVTNVKNNRDPTVLLLGETGEKKNTQGNWLVGFEENIDQKVSYQKAADNCFKPSTKVILNVGEIVPMSSIKVGDKVCVGSKHGVLEFSEVYLIVHCNPEAETEYQKIEFTMPTTGLTESILLTPDHHIFINNYFDYAKNVQPYSAKLHVLSGARMIPVRVANVSTETHKGYISILTRAGTIVADNILCSCYAACVPYQDAIHTVLSPLRFMTWFKKSTHTGKGIHPYLEFLYNRYKDVNRVYNSFENAKSRMLNF</sequence>
<dbReference type="EMBL" id="CAJVQA010007548">
    <property type="protein sequence ID" value="CAG8658317.1"/>
    <property type="molecule type" value="Genomic_DNA"/>
</dbReference>
<dbReference type="OrthoDB" id="8954335at2759"/>
<dbReference type="Proteomes" id="UP000789759">
    <property type="component" value="Unassembled WGS sequence"/>
</dbReference>
<name>A0A9N9H4Q2_9GLOM</name>
<dbReference type="PANTHER" id="PTHR11889">
    <property type="entry name" value="HEDGEHOG"/>
    <property type="match status" value="1"/>
</dbReference>
<reference evidence="2" key="1">
    <citation type="submission" date="2021-06" db="EMBL/GenBank/DDBJ databases">
        <authorList>
            <person name="Kallberg Y."/>
            <person name="Tangrot J."/>
            <person name="Rosling A."/>
        </authorList>
    </citation>
    <scope>NUCLEOTIDE SEQUENCE</scope>
    <source>
        <strain evidence="2">FL966</strain>
    </source>
</reference>